<feature type="transmembrane region" description="Helical" evidence="5">
    <location>
        <begin position="12"/>
        <end position="31"/>
    </location>
</feature>
<dbReference type="InterPro" id="IPR032808">
    <property type="entry name" value="DoxX"/>
</dbReference>
<evidence type="ECO:0000256" key="2">
    <source>
        <dbReference type="ARBA" id="ARBA00022692"/>
    </source>
</evidence>
<evidence type="ECO:0000313" key="6">
    <source>
        <dbReference type="EMBL" id="RWX02289.1"/>
    </source>
</evidence>
<keyword evidence="3 5" id="KW-1133">Transmembrane helix</keyword>
<dbReference type="Proteomes" id="UP000287527">
    <property type="component" value="Unassembled WGS sequence"/>
</dbReference>
<protein>
    <submittedName>
        <fullName evidence="6">DoxX family protein</fullName>
    </submittedName>
</protein>
<proteinExistence type="predicted"/>
<feature type="transmembrane region" description="Helical" evidence="5">
    <location>
        <begin position="100"/>
        <end position="117"/>
    </location>
</feature>
<organism evidence="6 7">
    <name type="scientific">Flavobacterium cerinum</name>
    <dbReference type="NCBI Taxonomy" id="2502784"/>
    <lineage>
        <taxon>Bacteria</taxon>
        <taxon>Pseudomonadati</taxon>
        <taxon>Bacteroidota</taxon>
        <taxon>Flavobacteriia</taxon>
        <taxon>Flavobacteriales</taxon>
        <taxon>Flavobacteriaceae</taxon>
        <taxon>Flavobacterium</taxon>
    </lineage>
</organism>
<gene>
    <name evidence="6" type="ORF">EPI11_03470</name>
</gene>
<feature type="transmembrane region" description="Helical" evidence="5">
    <location>
        <begin position="43"/>
        <end position="69"/>
    </location>
</feature>
<evidence type="ECO:0000313" key="7">
    <source>
        <dbReference type="Proteomes" id="UP000287527"/>
    </source>
</evidence>
<evidence type="ECO:0000256" key="1">
    <source>
        <dbReference type="ARBA" id="ARBA00004141"/>
    </source>
</evidence>
<dbReference type="OrthoDB" id="962268at2"/>
<reference evidence="6 7" key="1">
    <citation type="submission" date="2019-01" db="EMBL/GenBank/DDBJ databases">
        <title>Flavobacterium sp. nov.,isolated from freshwater.</title>
        <authorList>
            <person name="Zhang R."/>
            <person name="Du Z.-J."/>
        </authorList>
    </citation>
    <scope>NUCLEOTIDE SEQUENCE [LARGE SCALE GENOMIC DNA]</scope>
    <source>
        <strain evidence="6 7">1E403</strain>
    </source>
</reference>
<evidence type="ECO:0000256" key="3">
    <source>
        <dbReference type="ARBA" id="ARBA00022989"/>
    </source>
</evidence>
<accession>A0A444HDE2</accession>
<sequence>MFMKKVAAYMHWALYLWYIYIFGYAGLWKIINVKSMITGMEAFGFNLFWTHVIGWAEFVGVIGLVIGFWKPMVKNLSILWLFPFAIGAFTAHMAHKEYHHFFNSLVVCLLSYILLATDKHFKIRLV</sequence>
<evidence type="ECO:0000256" key="5">
    <source>
        <dbReference type="SAM" id="Phobius"/>
    </source>
</evidence>
<dbReference type="GO" id="GO:0016020">
    <property type="term" value="C:membrane"/>
    <property type="evidence" value="ECO:0007669"/>
    <property type="project" value="UniProtKB-SubCell"/>
</dbReference>
<comment type="caution">
    <text evidence="6">The sequence shown here is derived from an EMBL/GenBank/DDBJ whole genome shotgun (WGS) entry which is preliminary data.</text>
</comment>
<evidence type="ECO:0000256" key="4">
    <source>
        <dbReference type="ARBA" id="ARBA00023136"/>
    </source>
</evidence>
<keyword evidence="2 5" id="KW-0812">Transmembrane</keyword>
<feature type="transmembrane region" description="Helical" evidence="5">
    <location>
        <begin position="76"/>
        <end position="94"/>
    </location>
</feature>
<comment type="subcellular location">
    <subcellularLocation>
        <location evidence="1">Membrane</location>
        <topology evidence="1">Multi-pass membrane protein</topology>
    </subcellularLocation>
</comment>
<dbReference type="AlphaFoldDB" id="A0A444HDE2"/>
<dbReference type="EMBL" id="SBII01000002">
    <property type="protein sequence ID" value="RWX02289.1"/>
    <property type="molecule type" value="Genomic_DNA"/>
</dbReference>
<keyword evidence="7" id="KW-1185">Reference proteome</keyword>
<dbReference type="Pfam" id="PF13564">
    <property type="entry name" value="DoxX_2"/>
    <property type="match status" value="1"/>
</dbReference>
<name>A0A444HDE2_9FLAO</name>
<keyword evidence="4 5" id="KW-0472">Membrane</keyword>